<accession>A0AAU1ZTF1</accession>
<dbReference type="PANTHER" id="PTHR43649">
    <property type="entry name" value="ARABINOSE-BINDING PROTEIN-RELATED"/>
    <property type="match status" value="1"/>
</dbReference>
<dbReference type="Pfam" id="PF01547">
    <property type="entry name" value="SBP_bac_1"/>
    <property type="match status" value="1"/>
</dbReference>
<evidence type="ECO:0000256" key="4">
    <source>
        <dbReference type="ARBA" id="ARBA00022729"/>
    </source>
</evidence>
<dbReference type="InterPro" id="IPR006059">
    <property type="entry name" value="SBP"/>
</dbReference>
<dbReference type="PANTHER" id="PTHR43649:SF31">
    <property type="entry name" value="SN-GLYCEROL-3-PHOSPHATE-BINDING PERIPLASMIC PROTEIN UGPB"/>
    <property type="match status" value="1"/>
</dbReference>
<evidence type="ECO:0000256" key="3">
    <source>
        <dbReference type="ARBA" id="ARBA00022448"/>
    </source>
</evidence>
<organism evidence="5">
    <name type="scientific">Streptomyces sp. NBC_00093</name>
    <dbReference type="NCBI Taxonomy" id="2975649"/>
    <lineage>
        <taxon>Bacteria</taxon>
        <taxon>Bacillati</taxon>
        <taxon>Actinomycetota</taxon>
        <taxon>Actinomycetes</taxon>
        <taxon>Kitasatosporales</taxon>
        <taxon>Streptomycetaceae</taxon>
        <taxon>Streptomyces</taxon>
    </lineage>
</organism>
<comment type="similarity">
    <text evidence="2">Belongs to the bacterial solute-binding protein 1 family.</text>
</comment>
<dbReference type="EMBL" id="CP108222">
    <property type="protein sequence ID" value="WTT15654.1"/>
    <property type="molecule type" value="Genomic_DNA"/>
</dbReference>
<evidence type="ECO:0000256" key="1">
    <source>
        <dbReference type="ARBA" id="ARBA00004196"/>
    </source>
</evidence>
<dbReference type="AlphaFoldDB" id="A0AAU1ZTF1"/>
<comment type="subcellular location">
    <subcellularLocation>
        <location evidence="1">Cell envelope</location>
    </subcellularLocation>
</comment>
<evidence type="ECO:0000256" key="2">
    <source>
        <dbReference type="ARBA" id="ARBA00008520"/>
    </source>
</evidence>
<dbReference type="InterPro" id="IPR050490">
    <property type="entry name" value="Bact_solute-bd_prot1"/>
</dbReference>
<dbReference type="PROSITE" id="PS51318">
    <property type="entry name" value="TAT"/>
    <property type="match status" value="1"/>
</dbReference>
<evidence type="ECO:0000313" key="5">
    <source>
        <dbReference type="EMBL" id="WTT15654.1"/>
    </source>
</evidence>
<reference evidence="5" key="1">
    <citation type="submission" date="2022-10" db="EMBL/GenBank/DDBJ databases">
        <title>The complete genomes of actinobacterial strains from the NBC collection.</title>
        <authorList>
            <person name="Joergensen T.S."/>
            <person name="Alvarez Arevalo M."/>
            <person name="Sterndorff E.B."/>
            <person name="Faurdal D."/>
            <person name="Vuksanovic O."/>
            <person name="Mourched A.-S."/>
            <person name="Charusanti P."/>
            <person name="Shaw S."/>
            <person name="Blin K."/>
            <person name="Weber T."/>
        </authorList>
    </citation>
    <scope>NUCLEOTIDE SEQUENCE</scope>
    <source>
        <strain evidence="5">NBC_00093</strain>
    </source>
</reference>
<dbReference type="Gene3D" id="3.40.190.10">
    <property type="entry name" value="Periplasmic binding protein-like II"/>
    <property type="match status" value="1"/>
</dbReference>
<proteinExistence type="inferred from homology"/>
<name>A0AAU1ZTF1_9ACTN</name>
<keyword evidence="4" id="KW-0732">Signal</keyword>
<dbReference type="SUPFAM" id="SSF53850">
    <property type="entry name" value="Periplasmic binding protein-like II"/>
    <property type="match status" value="1"/>
</dbReference>
<dbReference type="GO" id="GO:0030313">
    <property type="term" value="C:cell envelope"/>
    <property type="evidence" value="ECO:0007669"/>
    <property type="project" value="UniProtKB-SubCell"/>
</dbReference>
<dbReference type="InterPro" id="IPR006311">
    <property type="entry name" value="TAT_signal"/>
</dbReference>
<gene>
    <name evidence="5" type="ORF">OHA22_09025</name>
</gene>
<protein>
    <submittedName>
        <fullName evidence="5">Extracellular solute-binding protein</fullName>
    </submittedName>
</protein>
<sequence>MHAQAAGTPPSRRRFLALSAAGGAAVGATALSGCALRVAGAATGGGESITMMVKLDDISTELIQQAQRELGIDITVVQDDITRLIAMLTSGRPPDLVRGVGALDAPFYAARGVAENLDPYFAKSSVLKVEDLDPANDLWRFDGTTQGKGARYGMAKDFSQDAMFWFNTAQFDRAGVDYPSETEPITYEEWSEKAARLVVRKNGQTTVYGGSYNGVNVVILLTNLVAAAGGELFSPDFTRVDFTTPEARRALTWYVDYAKAKVGPSLIQPNPDAWDGPTYVANRMAMSGNGYWLGGMINAEPKIAEVSRLAPAPVFEGGPRISSCQAGTGMWMPKKARNKDAAWRVFEWFFGEGPAKARAEGGWGIPTLKSLRPLMPQKEEYQKRVFRVQEAELKHFSVTPFTPYAKWDALEALINQVLPAAMNGRISVDTLAGRLNASINEQLKRGKEQVG</sequence>
<keyword evidence="3" id="KW-0813">Transport</keyword>